<organism evidence="4 5">
    <name type="scientific">Comamonas aquatica DA1877</name>
    <dbReference type="NCBI Taxonomy" id="1457173"/>
    <lineage>
        <taxon>Bacteria</taxon>
        <taxon>Pseudomonadati</taxon>
        <taxon>Pseudomonadota</taxon>
        <taxon>Betaproteobacteria</taxon>
        <taxon>Burkholderiales</taxon>
        <taxon>Comamonadaceae</taxon>
        <taxon>Comamonas</taxon>
    </lineage>
</organism>
<dbReference type="HAMAP" id="MF_00460">
    <property type="entry name" value="UPF0125_RnfH"/>
    <property type="match status" value="1"/>
</dbReference>
<comment type="similarity">
    <text evidence="1 2">Belongs to the UPF0125 (RnfH) family.</text>
</comment>
<name>A0A014MAJ0_9BURK</name>
<keyword evidence="5" id="KW-1185">Reference proteome</keyword>
<evidence type="ECO:0000313" key="5">
    <source>
        <dbReference type="Proteomes" id="UP000020766"/>
    </source>
</evidence>
<proteinExistence type="inferred from homology"/>
<protein>
    <recommendedName>
        <fullName evidence="2">UPF0125 protein AX13_10080</fullName>
    </recommendedName>
</protein>
<dbReference type="Pfam" id="PF03658">
    <property type="entry name" value="Ub-RnfH"/>
    <property type="match status" value="1"/>
</dbReference>
<gene>
    <name evidence="4" type="ORF">AX13_10080</name>
</gene>
<evidence type="ECO:0000256" key="2">
    <source>
        <dbReference type="HAMAP-Rule" id="MF_00460"/>
    </source>
</evidence>
<dbReference type="Gene3D" id="3.10.20.280">
    <property type="entry name" value="RnfH-like"/>
    <property type="match status" value="1"/>
</dbReference>
<accession>A0A014MAJ0</accession>
<dbReference type="EMBL" id="JBOK01000028">
    <property type="protein sequence ID" value="EXU78746.1"/>
    <property type="molecule type" value="Genomic_DNA"/>
</dbReference>
<dbReference type="PATRIC" id="fig|1457173.3.peg.3416"/>
<dbReference type="InterPro" id="IPR037021">
    <property type="entry name" value="RnfH_sf"/>
</dbReference>
<evidence type="ECO:0000313" key="4">
    <source>
        <dbReference type="EMBL" id="EXU78746.1"/>
    </source>
</evidence>
<dbReference type="STRING" id="225991.MA05_11730"/>
<feature type="region of interest" description="Disordered" evidence="3">
    <location>
        <begin position="89"/>
        <end position="109"/>
    </location>
</feature>
<dbReference type="PANTHER" id="PTHR37483:SF1">
    <property type="entry name" value="UPF0125 PROTEIN RATB"/>
    <property type="match status" value="1"/>
</dbReference>
<dbReference type="PANTHER" id="PTHR37483">
    <property type="entry name" value="UPF0125 PROTEIN RATB"/>
    <property type="match status" value="1"/>
</dbReference>
<evidence type="ECO:0000256" key="3">
    <source>
        <dbReference type="SAM" id="MobiDB-lite"/>
    </source>
</evidence>
<reference evidence="4 5" key="1">
    <citation type="submission" date="2014-01" db="EMBL/GenBank/DDBJ databases">
        <title>Interspecies Systems Biology Uncovers Metabolites Affecting C. elegans Gene Expression and Life History Traits.</title>
        <authorList>
            <person name="Watson E."/>
            <person name="Macneil L.T."/>
            <person name="Ritter A.D."/>
            <person name="Yilmaz L.S."/>
            <person name="Rosebrock A.P."/>
            <person name="Caudy A.A."/>
            <person name="Walhout A.J."/>
        </authorList>
    </citation>
    <scope>NUCLEOTIDE SEQUENCE [LARGE SCALE GENOMIC DNA]</scope>
    <source>
        <strain evidence="4 5">DA1877</strain>
    </source>
</reference>
<comment type="caution">
    <text evidence="4">The sequence shown here is derived from an EMBL/GenBank/DDBJ whole genome shotgun (WGS) entry which is preliminary data.</text>
</comment>
<dbReference type="SUPFAM" id="SSF54285">
    <property type="entry name" value="MoaD/ThiS"/>
    <property type="match status" value="1"/>
</dbReference>
<dbReference type="AlphaFoldDB" id="A0A014MAJ0"/>
<dbReference type="RefSeq" id="WP_043387122.1">
    <property type="nucleotide sequence ID" value="NZ_JBOK01000028.1"/>
</dbReference>
<dbReference type="InterPro" id="IPR005346">
    <property type="entry name" value="RnfH"/>
</dbReference>
<sequence>MAETGMLAVQVVWVDVQAQVQERSVALPAGARIHDALHACGLELGAHAACGVWGRTLAPDHGLQDGDRVELYQPLKVDPKVARRERFAQQGARGAGLFASRRPNSKSGY</sequence>
<dbReference type="InterPro" id="IPR016155">
    <property type="entry name" value="Mopterin_synth/thiamin_S_b"/>
</dbReference>
<dbReference type="Proteomes" id="UP000020766">
    <property type="component" value="Unassembled WGS sequence"/>
</dbReference>
<evidence type="ECO:0000256" key="1">
    <source>
        <dbReference type="ARBA" id="ARBA00010645"/>
    </source>
</evidence>